<gene>
    <name evidence="1" type="ORF">CEXT_798251</name>
</gene>
<name>A0AAV4UEE0_CAEEX</name>
<organism evidence="1 2">
    <name type="scientific">Caerostris extrusa</name>
    <name type="common">Bark spider</name>
    <name type="synonym">Caerostris bankana</name>
    <dbReference type="NCBI Taxonomy" id="172846"/>
    <lineage>
        <taxon>Eukaryota</taxon>
        <taxon>Metazoa</taxon>
        <taxon>Ecdysozoa</taxon>
        <taxon>Arthropoda</taxon>
        <taxon>Chelicerata</taxon>
        <taxon>Arachnida</taxon>
        <taxon>Araneae</taxon>
        <taxon>Araneomorphae</taxon>
        <taxon>Entelegynae</taxon>
        <taxon>Araneoidea</taxon>
        <taxon>Araneidae</taxon>
        <taxon>Caerostris</taxon>
    </lineage>
</organism>
<comment type="caution">
    <text evidence="1">The sequence shown here is derived from an EMBL/GenBank/DDBJ whole genome shotgun (WGS) entry which is preliminary data.</text>
</comment>
<keyword evidence="2" id="KW-1185">Reference proteome</keyword>
<dbReference type="AlphaFoldDB" id="A0AAV4UEE0"/>
<reference evidence="1 2" key="1">
    <citation type="submission" date="2021-06" db="EMBL/GenBank/DDBJ databases">
        <title>Caerostris extrusa draft genome.</title>
        <authorList>
            <person name="Kono N."/>
            <person name="Arakawa K."/>
        </authorList>
    </citation>
    <scope>NUCLEOTIDE SEQUENCE [LARGE SCALE GENOMIC DNA]</scope>
</reference>
<sequence length="109" mass="12372">MAKDSNTTIGCSGLQFIVSIHKQLHKILVQRRLPSFVPIIFGLETQCVSHHALTFLVYAENCNYKSVGGKTCPIVFEVEERSILIPPPPLLRCYPWDNTFSILRPIRAF</sequence>
<protein>
    <submittedName>
        <fullName evidence="1">Uncharacterized protein</fullName>
    </submittedName>
</protein>
<dbReference type="EMBL" id="BPLR01012720">
    <property type="protein sequence ID" value="GIY56044.1"/>
    <property type="molecule type" value="Genomic_DNA"/>
</dbReference>
<proteinExistence type="predicted"/>
<dbReference type="Proteomes" id="UP001054945">
    <property type="component" value="Unassembled WGS sequence"/>
</dbReference>
<evidence type="ECO:0000313" key="1">
    <source>
        <dbReference type="EMBL" id="GIY56044.1"/>
    </source>
</evidence>
<accession>A0AAV4UEE0</accession>
<evidence type="ECO:0000313" key="2">
    <source>
        <dbReference type="Proteomes" id="UP001054945"/>
    </source>
</evidence>